<proteinExistence type="predicted"/>
<reference evidence="1 2" key="1">
    <citation type="journal article" date="2015" name="Nature">
        <title>rRNA introns, odd ribosomes, and small enigmatic genomes across a large radiation of phyla.</title>
        <authorList>
            <person name="Brown C.T."/>
            <person name="Hug L.A."/>
            <person name="Thomas B.C."/>
            <person name="Sharon I."/>
            <person name="Castelle C.J."/>
            <person name="Singh A."/>
            <person name="Wilkins M.J."/>
            <person name="Williams K.H."/>
            <person name="Banfield J.F."/>
        </authorList>
    </citation>
    <scope>NUCLEOTIDE SEQUENCE [LARGE SCALE GENOMIC DNA]</scope>
</reference>
<comment type="caution">
    <text evidence="1">The sequence shown here is derived from an EMBL/GenBank/DDBJ whole genome shotgun (WGS) entry which is preliminary data.</text>
</comment>
<evidence type="ECO:0000313" key="2">
    <source>
        <dbReference type="Proteomes" id="UP000034736"/>
    </source>
</evidence>
<dbReference type="EMBL" id="LCHU01000003">
    <property type="protein sequence ID" value="KKT41933.1"/>
    <property type="molecule type" value="Genomic_DNA"/>
</dbReference>
<dbReference type="Proteomes" id="UP000034736">
    <property type="component" value="Unassembled WGS sequence"/>
</dbReference>
<organism evidence="1 2">
    <name type="scientific">Candidatus Giovannonibacteria bacterium GW2011_GWA2_44_13b</name>
    <dbReference type="NCBI Taxonomy" id="1618647"/>
    <lineage>
        <taxon>Bacteria</taxon>
        <taxon>Candidatus Giovannoniibacteriota</taxon>
    </lineage>
</organism>
<gene>
    <name evidence="1" type="ORF">UW30_C0003G0033</name>
</gene>
<sequence>MEKLEIKFNKIAYNNSIQKERPSNNARTFRTLIESAVGNLSLASLLN</sequence>
<protein>
    <submittedName>
        <fullName evidence="1">Uncharacterized protein</fullName>
    </submittedName>
</protein>
<name>A0A0G1H5Z1_9BACT</name>
<dbReference type="AlphaFoldDB" id="A0A0G1H5Z1"/>
<accession>A0A0G1H5Z1</accession>
<dbReference type="STRING" id="1618647.UW30_C0003G0033"/>
<evidence type="ECO:0000313" key="1">
    <source>
        <dbReference type="EMBL" id="KKT41933.1"/>
    </source>
</evidence>